<reference evidence="22 23" key="1">
    <citation type="submission" date="2025-04" db="UniProtKB">
        <authorList>
            <consortium name="RefSeq"/>
        </authorList>
    </citation>
    <scope>IDENTIFICATION</scope>
    <source>
        <tissue evidence="22 23">Whole sample</tissue>
    </source>
</reference>
<feature type="domain" description="DUSP" evidence="20">
    <location>
        <begin position="763"/>
        <end position="865"/>
    </location>
</feature>
<organism evidence="21 22">
    <name type="scientific">Crassostrea virginica</name>
    <name type="common">Eastern oyster</name>
    <dbReference type="NCBI Taxonomy" id="6565"/>
    <lineage>
        <taxon>Eukaryota</taxon>
        <taxon>Metazoa</taxon>
        <taxon>Spiralia</taxon>
        <taxon>Lophotrochozoa</taxon>
        <taxon>Mollusca</taxon>
        <taxon>Bivalvia</taxon>
        <taxon>Autobranchia</taxon>
        <taxon>Pteriomorphia</taxon>
        <taxon>Ostreida</taxon>
        <taxon>Ostreoidea</taxon>
        <taxon>Ostreidae</taxon>
        <taxon>Crassostrea</taxon>
    </lineage>
</organism>
<comment type="catalytic activity">
    <reaction evidence="1 16">
        <text>Thiol-dependent hydrolysis of ester, thioester, amide, peptide and isopeptide bonds formed by the C-terminal Gly of ubiquitin (a 76-residue protein attached to proteins as an intracellular targeting signal).</text>
        <dbReference type="EC" id="3.4.19.12"/>
    </reaction>
</comment>
<evidence type="ECO:0000256" key="1">
    <source>
        <dbReference type="ARBA" id="ARBA00000707"/>
    </source>
</evidence>
<evidence type="ECO:0000256" key="4">
    <source>
        <dbReference type="ARBA" id="ARBA00008269"/>
    </source>
</evidence>
<dbReference type="Proteomes" id="UP000694844">
    <property type="component" value="Chromosome 3"/>
</dbReference>
<keyword evidence="7 16" id="KW-0645">Protease</keyword>
<evidence type="ECO:0000313" key="21">
    <source>
        <dbReference type="Proteomes" id="UP000694844"/>
    </source>
</evidence>
<dbReference type="GeneID" id="111125954"/>
<keyword evidence="12 16" id="KW-0378">Hydrolase</keyword>
<evidence type="ECO:0000256" key="8">
    <source>
        <dbReference type="ARBA" id="ARBA00022723"/>
    </source>
</evidence>
<dbReference type="Pfam" id="PF02148">
    <property type="entry name" value="zf-UBP"/>
    <property type="match status" value="1"/>
</dbReference>
<evidence type="ECO:0000256" key="11">
    <source>
        <dbReference type="ARBA" id="ARBA00022786"/>
    </source>
</evidence>
<evidence type="ECO:0000256" key="16">
    <source>
        <dbReference type="RuleBase" id="RU366025"/>
    </source>
</evidence>
<evidence type="ECO:0000313" key="23">
    <source>
        <dbReference type="RefSeq" id="XP_022325954.1"/>
    </source>
</evidence>
<feature type="compositionally biased region" description="Basic and acidic residues" evidence="17">
    <location>
        <begin position="916"/>
        <end position="939"/>
    </location>
</feature>
<feature type="domain" description="UBP-type" evidence="19">
    <location>
        <begin position="6"/>
        <end position="111"/>
    </location>
</feature>
<evidence type="ECO:0000256" key="3">
    <source>
        <dbReference type="ARBA" id="ARBA00004556"/>
    </source>
</evidence>
<dbReference type="InterPro" id="IPR001394">
    <property type="entry name" value="Peptidase_C19_UCH"/>
</dbReference>
<dbReference type="KEGG" id="cvn:111125954"/>
<dbReference type="SMART" id="SM00290">
    <property type="entry name" value="ZnF_UBP"/>
    <property type="match status" value="1"/>
</dbReference>
<evidence type="ECO:0000256" key="2">
    <source>
        <dbReference type="ARBA" id="ARBA00004300"/>
    </source>
</evidence>
<keyword evidence="16" id="KW-0788">Thiol protease</keyword>
<protein>
    <recommendedName>
        <fullName evidence="16">Ubiquitin carboxyl-terminal hydrolase</fullName>
        <ecNumber evidence="16">3.4.19.12</ecNumber>
    </recommendedName>
</protein>
<dbReference type="GO" id="GO:0048471">
    <property type="term" value="C:perinuclear region of cytoplasm"/>
    <property type="evidence" value="ECO:0007669"/>
    <property type="project" value="UniProtKB-SubCell"/>
</dbReference>
<feature type="domain" description="DUSP" evidence="20">
    <location>
        <begin position="661"/>
        <end position="754"/>
    </location>
</feature>
<evidence type="ECO:0000256" key="10">
    <source>
        <dbReference type="ARBA" id="ARBA00022771"/>
    </source>
</evidence>
<dbReference type="PROSITE" id="PS00973">
    <property type="entry name" value="USP_2"/>
    <property type="match status" value="1"/>
</dbReference>
<evidence type="ECO:0000256" key="7">
    <source>
        <dbReference type="ARBA" id="ARBA00022670"/>
    </source>
</evidence>
<sequence>MPTKSSTCPHVIAVDSVTWEELRRKQQDSTTCITCKVSTSNLWLCLVGSCQYVGCGESYSDHSSTHAEEFQHYLTINLTTLRIWCYSCESEVFPSRNTPSFIIPENSACVPIKKDCDLLEDGLSSQPSSGSQSRRLGSDSSPYRSISAGEESDSEGEDENMKPRGLTGLQNLGNTCYLNAAIQSLSNCPPLTRFFLDCSAYVRPEKSPMLSKNYMKLINEIWHKKRPSYVIPNGVVSGIKVVHPMFRGYSQQDAQEFLRCFMDQIHEELKQPILAEEDEDDESHDKPEKNHNRQPSRDSNSSSQSEECYESCDSGNSSEKVLADSTLISSEQQNQSPNSIVSEGKTYIQVKNNDQDSGAGDSITSKDSDAGSVKQAKQGARGREASEGGKGDSEKRSRKFSENMDKKSQYSSKASLGPKGNKKNVQYRSVISDIFDGKILSSVQCLTCERISTTKETFQDLSLPIPTKDHLHMLHGHNTSSLTKVGACGEAKQGWFSWMFGWMRNWFIGPTITLQDCLAAFFSADELKGDNMYSCEKCKKLRNGLKFSRVLELPEILSIHLKRFRHEFYSSKISSYVAFPLDSLDMKKYLHRDCSSQVTVYDLHAVICHHGTAGGGHYTAYCLNYLNDQWYEFDDQYVTEVDVGQVINCEAYVLFYRKRNDDMVPLRQKAMQLIEAREPSLMEFFISKQWINKFNTFAEPGPICNDDFLCKHGGVPPHKINHVDDLVISFNQSLWEFLYQRFGGGPVCNHLIACTTCQEELQKLQFRQKSEMDQFIQLNEKFHEDDGPSVIYAISMAWFKDWENFVRGKSDTPPGPIENHRISYTKSGQTYLRQNSDHGQLTEETWKFLHKIYGGGPELFIKQNRGNQGGQSPPSTHKTSSSSGSGKSNGNRGNAQGDVEKEVEKPEKQQTGTRSVQEENQKIGQGDPDKCMEQDEKAGELSTGVERGSELESGQETDRETACSSPGGDRQTASGSPHVDRKTQPGDPHTLSPSDHQKID</sequence>
<dbReference type="Gene3D" id="3.30.40.10">
    <property type="entry name" value="Zinc/RING finger domain, C3HC4 (zinc finger)"/>
    <property type="match status" value="1"/>
</dbReference>
<dbReference type="GO" id="GO:0006897">
    <property type="term" value="P:endocytosis"/>
    <property type="evidence" value="ECO:0007669"/>
    <property type="project" value="UniProtKB-KW"/>
</dbReference>
<comment type="subcellular location">
    <subcellularLocation>
        <location evidence="2">Cytoplasm</location>
        <location evidence="2">Cytoskeleton</location>
        <location evidence="2">Microtubule organizing center</location>
        <location evidence="2">Centrosome</location>
    </subcellularLocation>
    <subcellularLocation>
        <location evidence="3">Cytoplasm</location>
        <location evidence="3">Perinuclear region</location>
    </subcellularLocation>
</comment>
<evidence type="ECO:0000259" key="18">
    <source>
        <dbReference type="PROSITE" id="PS50235"/>
    </source>
</evidence>
<comment type="similarity">
    <text evidence="4">Belongs to the peptidase C19 family. USP20/USP33 subfamily.</text>
</comment>
<dbReference type="InterPro" id="IPR028889">
    <property type="entry name" value="USP"/>
</dbReference>
<evidence type="ECO:0000256" key="5">
    <source>
        <dbReference type="ARBA" id="ARBA00022490"/>
    </source>
</evidence>
<dbReference type="AlphaFoldDB" id="A0A8B8DD75"/>
<feature type="compositionally biased region" description="Low complexity" evidence="17">
    <location>
        <begin position="297"/>
        <end position="314"/>
    </location>
</feature>
<dbReference type="PANTHER" id="PTHR21646:SF86">
    <property type="entry name" value="UBIQUITIN CARBOXYL-TERMINAL HYDROLASE"/>
    <property type="match status" value="1"/>
</dbReference>
<keyword evidence="21" id="KW-1185">Reference proteome</keyword>
<dbReference type="Gene3D" id="3.90.70.10">
    <property type="entry name" value="Cysteine proteinases"/>
    <property type="match status" value="2"/>
</dbReference>
<evidence type="ECO:0000313" key="22">
    <source>
        <dbReference type="RefSeq" id="XP_022325953.1"/>
    </source>
</evidence>
<dbReference type="PROSITE" id="PS00972">
    <property type="entry name" value="USP_1"/>
    <property type="match status" value="1"/>
</dbReference>
<evidence type="ECO:0000259" key="20">
    <source>
        <dbReference type="PROSITE" id="PS51283"/>
    </source>
</evidence>
<proteinExistence type="inferred from homology"/>
<name>A0A8B8DD75_CRAVI</name>
<feature type="region of interest" description="Disordered" evidence="17">
    <location>
        <begin position="351"/>
        <end position="422"/>
    </location>
</feature>
<dbReference type="GO" id="GO:0008270">
    <property type="term" value="F:zinc ion binding"/>
    <property type="evidence" value="ECO:0007669"/>
    <property type="project" value="UniProtKB-KW"/>
</dbReference>
<feature type="region of interest" description="Disordered" evidence="17">
    <location>
        <begin position="276"/>
        <end position="317"/>
    </location>
</feature>
<dbReference type="RefSeq" id="XP_022325954.1">
    <property type="nucleotide sequence ID" value="XM_022470246.1"/>
</dbReference>
<evidence type="ECO:0000256" key="15">
    <source>
        <dbReference type="PROSITE-ProRule" id="PRU00502"/>
    </source>
</evidence>
<dbReference type="SMART" id="SM00695">
    <property type="entry name" value="DUSP"/>
    <property type="match status" value="2"/>
</dbReference>
<keyword evidence="10 15" id="KW-0863">Zinc-finger</keyword>
<evidence type="ECO:0000256" key="14">
    <source>
        <dbReference type="ARBA" id="ARBA00023212"/>
    </source>
</evidence>
<evidence type="ECO:0000256" key="13">
    <source>
        <dbReference type="ARBA" id="ARBA00022833"/>
    </source>
</evidence>
<keyword evidence="6" id="KW-0254">Endocytosis</keyword>
<keyword evidence="9" id="KW-0677">Repeat</keyword>
<gene>
    <name evidence="22 23" type="primary">LOC111125954</name>
</gene>
<feature type="compositionally biased region" description="Basic and acidic residues" evidence="17">
    <location>
        <begin position="381"/>
        <end position="408"/>
    </location>
</feature>
<dbReference type="InterPro" id="IPR038765">
    <property type="entry name" value="Papain-like_cys_pep_sf"/>
</dbReference>
<dbReference type="OrthoDB" id="73004at2759"/>
<feature type="compositionally biased region" description="Low complexity" evidence="17">
    <location>
        <begin position="122"/>
        <end position="142"/>
    </location>
</feature>
<feature type="compositionally biased region" description="Low complexity" evidence="17">
    <location>
        <begin position="872"/>
        <end position="888"/>
    </location>
</feature>
<dbReference type="SUPFAM" id="SSF54001">
    <property type="entry name" value="Cysteine proteinases"/>
    <property type="match status" value="1"/>
</dbReference>
<dbReference type="RefSeq" id="XP_022325953.1">
    <property type="nucleotide sequence ID" value="XM_022470245.1"/>
</dbReference>
<evidence type="ECO:0000256" key="6">
    <source>
        <dbReference type="ARBA" id="ARBA00022583"/>
    </source>
</evidence>
<dbReference type="PROSITE" id="PS51283">
    <property type="entry name" value="DUSP"/>
    <property type="match status" value="2"/>
</dbReference>
<dbReference type="Gene3D" id="3.30.2230.10">
    <property type="entry name" value="DUSP-like"/>
    <property type="match status" value="2"/>
</dbReference>
<evidence type="ECO:0000259" key="19">
    <source>
        <dbReference type="PROSITE" id="PS50271"/>
    </source>
</evidence>
<feature type="region of interest" description="Disordered" evidence="17">
    <location>
        <begin position="122"/>
        <end position="165"/>
    </location>
</feature>
<keyword evidence="14" id="KW-0206">Cytoskeleton</keyword>
<dbReference type="PROSITE" id="PS50235">
    <property type="entry name" value="USP_3"/>
    <property type="match status" value="1"/>
</dbReference>
<keyword evidence="13" id="KW-0862">Zinc</keyword>
<dbReference type="GO" id="GO:0004843">
    <property type="term" value="F:cysteine-type deubiquitinase activity"/>
    <property type="evidence" value="ECO:0007669"/>
    <property type="project" value="UniProtKB-UniRule"/>
</dbReference>
<dbReference type="InterPro" id="IPR006615">
    <property type="entry name" value="Pept_C19_DUSP"/>
</dbReference>
<dbReference type="FunFam" id="3.30.2230.10:FF:000001">
    <property type="entry name" value="Ubiquitinyl hydrolase 1"/>
    <property type="match status" value="1"/>
</dbReference>
<accession>A0A8B8DD75</accession>
<dbReference type="PROSITE" id="PS50271">
    <property type="entry name" value="ZF_UBP"/>
    <property type="match status" value="1"/>
</dbReference>
<evidence type="ECO:0000256" key="17">
    <source>
        <dbReference type="SAM" id="MobiDB-lite"/>
    </source>
</evidence>
<dbReference type="GO" id="GO:0016579">
    <property type="term" value="P:protein deubiquitination"/>
    <property type="evidence" value="ECO:0007669"/>
    <property type="project" value="InterPro"/>
</dbReference>
<keyword evidence="5" id="KW-0963">Cytoplasm</keyword>
<dbReference type="InterPro" id="IPR035927">
    <property type="entry name" value="DUSP-like_sf"/>
</dbReference>
<dbReference type="GO" id="GO:0006508">
    <property type="term" value="P:proteolysis"/>
    <property type="evidence" value="ECO:0007669"/>
    <property type="project" value="UniProtKB-KW"/>
</dbReference>
<dbReference type="InterPro" id="IPR001607">
    <property type="entry name" value="Znf_UBP"/>
</dbReference>
<dbReference type="InterPro" id="IPR018200">
    <property type="entry name" value="USP_CS"/>
</dbReference>
<dbReference type="CDD" id="cd02674">
    <property type="entry name" value="Peptidase_C19R"/>
    <property type="match status" value="1"/>
</dbReference>
<dbReference type="PANTHER" id="PTHR21646">
    <property type="entry name" value="UBIQUITIN CARBOXYL-TERMINAL HYDROLASE"/>
    <property type="match status" value="1"/>
</dbReference>
<dbReference type="EC" id="3.4.19.12" evidence="16"/>
<dbReference type="Pfam" id="PF00443">
    <property type="entry name" value="UCH"/>
    <property type="match status" value="1"/>
</dbReference>
<feature type="domain" description="USP" evidence="18">
    <location>
        <begin position="167"/>
        <end position="659"/>
    </location>
</feature>
<feature type="region of interest" description="Disordered" evidence="17">
    <location>
        <begin position="859"/>
        <end position="1000"/>
    </location>
</feature>
<dbReference type="InterPro" id="IPR013083">
    <property type="entry name" value="Znf_RING/FYVE/PHD"/>
</dbReference>
<dbReference type="GO" id="GO:0005813">
    <property type="term" value="C:centrosome"/>
    <property type="evidence" value="ECO:0007669"/>
    <property type="project" value="UniProtKB-SubCell"/>
</dbReference>
<dbReference type="Pfam" id="PF06337">
    <property type="entry name" value="DUSP"/>
    <property type="match status" value="2"/>
</dbReference>
<keyword evidence="11 16" id="KW-0833">Ubl conjugation pathway</keyword>
<dbReference type="SUPFAM" id="SSF143791">
    <property type="entry name" value="DUSP-like"/>
    <property type="match status" value="2"/>
</dbReference>
<evidence type="ECO:0000256" key="9">
    <source>
        <dbReference type="ARBA" id="ARBA00022737"/>
    </source>
</evidence>
<dbReference type="InterPro" id="IPR050185">
    <property type="entry name" value="Ub_carboxyl-term_hydrolase"/>
</dbReference>
<evidence type="ECO:0000256" key="12">
    <source>
        <dbReference type="ARBA" id="ARBA00022801"/>
    </source>
</evidence>
<keyword evidence="8" id="KW-0479">Metal-binding</keyword>
<dbReference type="SUPFAM" id="SSF57850">
    <property type="entry name" value="RING/U-box"/>
    <property type="match status" value="1"/>
</dbReference>
<feature type="compositionally biased region" description="Basic and acidic residues" evidence="17">
    <location>
        <begin position="898"/>
        <end position="908"/>
    </location>
</feature>